<dbReference type="GO" id="GO:0005829">
    <property type="term" value="C:cytosol"/>
    <property type="evidence" value="ECO:0007669"/>
    <property type="project" value="TreeGrafter"/>
</dbReference>
<keyword evidence="5" id="KW-1185">Reference proteome</keyword>
<accession>A0A9D4ZZ84</accession>
<keyword evidence="2" id="KW-0677">Repeat</keyword>
<gene>
    <name evidence="4" type="ORF">KIW84_074927</name>
</gene>
<dbReference type="AlphaFoldDB" id="A0A9D4ZZ84"/>
<dbReference type="PANTHER" id="PTHR46093:SF3">
    <property type="entry name" value="ACYL-COA-BINDING DOMAIN-CONTAINING PROTEIN 4"/>
    <property type="match status" value="1"/>
</dbReference>
<feature type="region of interest" description="Disordered" evidence="3">
    <location>
        <begin position="160"/>
        <end position="218"/>
    </location>
</feature>
<name>A0A9D4ZZ84_PEA</name>
<dbReference type="Gene3D" id="2.120.10.80">
    <property type="entry name" value="Kelch-type beta propeller"/>
    <property type="match status" value="1"/>
</dbReference>
<evidence type="ECO:0000313" key="5">
    <source>
        <dbReference type="Proteomes" id="UP001058974"/>
    </source>
</evidence>
<feature type="compositionally biased region" description="Polar residues" evidence="3">
    <location>
        <begin position="160"/>
        <end position="182"/>
    </location>
</feature>
<reference evidence="4 5" key="1">
    <citation type="journal article" date="2022" name="Nat. Genet.">
        <title>Improved pea reference genome and pan-genome highlight genomic features and evolutionary characteristics.</title>
        <authorList>
            <person name="Yang T."/>
            <person name="Liu R."/>
            <person name="Luo Y."/>
            <person name="Hu S."/>
            <person name="Wang D."/>
            <person name="Wang C."/>
            <person name="Pandey M.K."/>
            <person name="Ge S."/>
            <person name="Xu Q."/>
            <person name="Li N."/>
            <person name="Li G."/>
            <person name="Huang Y."/>
            <person name="Saxena R.K."/>
            <person name="Ji Y."/>
            <person name="Li M."/>
            <person name="Yan X."/>
            <person name="He Y."/>
            <person name="Liu Y."/>
            <person name="Wang X."/>
            <person name="Xiang C."/>
            <person name="Varshney R.K."/>
            <person name="Ding H."/>
            <person name="Gao S."/>
            <person name="Zong X."/>
        </authorList>
    </citation>
    <scope>NUCLEOTIDE SEQUENCE [LARGE SCALE GENOMIC DNA]</scope>
    <source>
        <strain evidence="4 5">cv. Zhongwan 6</strain>
    </source>
</reference>
<keyword evidence="1" id="KW-0880">Kelch repeat</keyword>
<dbReference type="GO" id="GO:0000062">
    <property type="term" value="F:fatty-acyl-CoA binding"/>
    <property type="evidence" value="ECO:0007669"/>
    <property type="project" value="TreeGrafter"/>
</dbReference>
<evidence type="ECO:0000256" key="3">
    <source>
        <dbReference type="SAM" id="MobiDB-lite"/>
    </source>
</evidence>
<dbReference type="Pfam" id="PF24681">
    <property type="entry name" value="Kelch_KLHDC2_KLHL20_DRC7"/>
    <property type="match status" value="1"/>
</dbReference>
<feature type="compositionally biased region" description="Polar residues" evidence="3">
    <location>
        <begin position="204"/>
        <end position="218"/>
    </location>
</feature>
<dbReference type="GO" id="GO:0006869">
    <property type="term" value="P:lipid transport"/>
    <property type="evidence" value="ECO:0007669"/>
    <property type="project" value="TreeGrafter"/>
</dbReference>
<dbReference type="Proteomes" id="UP001058974">
    <property type="component" value="Chromosome 7"/>
</dbReference>
<dbReference type="Gramene" id="Psat07G0492700-T1">
    <property type="protein sequence ID" value="KAI5389454.1"/>
    <property type="gene ID" value="KIW84_074927"/>
</dbReference>
<protein>
    <submittedName>
        <fullName evidence="4">Uncharacterized protein</fullName>
    </submittedName>
</protein>
<proteinExistence type="predicted"/>
<feature type="region of interest" description="Disordered" evidence="3">
    <location>
        <begin position="240"/>
        <end position="270"/>
    </location>
</feature>
<evidence type="ECO:0000256" key="2">
    <source>
        <dbReference type="ARBA" id="ARBA00022737"/>
    </source>
</evidence>
<evidence type="ECO:0000313" key="4">
    <source>
        <dbReference type="EMBL" id="KAI5389454.1"/>
    </source>
</evidence>
<dbReference type="SUPFAM" id="SSF50965">
    <property type="entry name" value="Galactose oxidase, central domain"/>
    <property type="match status" value="1"/>
</dbReference>
<dbReference type="PANTHER" id="PTHR46093">
    <property type="entry name" value="ACYL-COA-BINDING DOMAIN-CONTAINING PROTEIN 5"/>
    <property type="match status" value="1"/>
</dbReference>
<evidence type="ECO:0000256" key="1">
    <source>
        <dbReference type="ARBA" id="ARBA00022441"/>
    </source>
</evidence>
<comment type="caution">
    <text evidence="4">The sequence shown here is derived from an EMBL/GenBank/DDBJ whole genome shotgun (WGS) entry which is preliminary data.</text>
</comment>
<organism evidence="4 5">
    <name type="scientific">Pisum sativum</name>
    <name type="common">Garden pea</name>
    <name type="synonym">Lathyrus oleraceus</name>
    <dbReference type="NCBI Taxonomy" id="3888"/>
    <lineage>
        <taxon>Eukaryota</taxon>
        <taxon>Viridiplantae</taxon>
        <taxon>Streptophyta</taxon>
        <taxon>Embryophyta</taxon>
        <taxon>Tracheophyta</taxon>
        <taxon>Spermatophyta</taxon>
        <taxon>Magnoliopsida</taxon>
        <taxon>eudicotyledons</taxon>
        <taxon>Gunneridae</taxon>
        <taxon>Pentapetalae</taxon>
        <taxon>rosids</taxon>
        <taxon>fabids</taxon>
        <taxon>Fabales</taxon>
        <taxon>Fabaceae</taxon>
        <taxon>Papilionoideae</taxon>
        <taxon>50 kb inversion clade</taxon>
        <taxon>NPAAA clade</taxon>
        <taxon>Hologalegina</taxon>
        <taxon>IRL clade</taxon>
        <taxon>Fabeae</taxon>
        <taxon>Lathyrus</taxon>
    </lineage>
</organism>
<dbReference type="InterPro" id="IPR015915">
    <property type="entry name" value="Kelch-typ_b-propeller"/>
</dbReference>
<dbReference type="EMBL" id="JAMSHJ010000007">
    <property type="protein sequence ID" value="KAI5389454.1"/>
    <property type="molecule type" value="Genomic_DNA"/>
</dbReference>
<sequence>MTWDEIDAVGVAPSPRSDHAAVVHVERYLLIFGGGSHATRYNDLHVLDLQTMEWPRPTQQGEIPTPRTGHAGVTVGENWFIVGGGDNKSGASETVVLNMSTLAWSAVTFVQGRVSIASEGLSLVVSSNDGEDVLVSFEGYNGRYNNEVYVLKPNPKSTLQSKINENSIPDSVSAPQGNSHTAGGSGSGSKKGVPDVTVAPEAKGSQSPSVDSASGVSNSVPDVLQEALSNLSVLKAATAKKIGPSSKKNVHEELVTSEARGPQSPFLGSASDVNSQAAAYNAWQHVEAENMNKNALAASTADRQVDSGNTGIAPVDLNSSTNMNKVPLSSAVPVSVDKGKTSIDDSVAGKGERVIVSVDKGKASIDDSFAGKHERCVTSMNSSVPSILIKLLLLSPLEPTSSNLMH</sequence>
<dbReference type="InterPro" id="IPR011043">
    <property type="entry name" value="Gal_Oxase/kelch_b-propeller"/>
</dbReference>